<evidence type="ECO:0000256" key="12">
    <source>
        <dbReference type="ARBA" id="ARBA00023858"/>
    </source>
</evidence>
<feature type="compositionally biased region" description="Polar residues" evidence="14">
    <location>
        <begin position="623"/>
        <end position="632"/>
    </location>
</feature>
<feature type="region of interest" description="Disordered" evidence="14">
    <location>
        <begin position="1160"/>
        <end position="1314"/>
    </location>
</feature>
<feature type="compositionally biased region" description="Basic residues" evidence="14">
    <location>
        <begin position="1031"/>
        <end position="1045"/>
    </location>
</feature>
<dbReference type="Gene3D" id="2.60.200.20">
    <property type="match status" value="1"/>
</dbReference>
<dbReference type="SUPFAM" id="SSF52113">
    <property type="entry name" value="BRCT domain"/>
    <property type="match status" value="1"/>
</dbReference>
<feature type="domain" description="BRCT" evidence="16">
    <location>
        <begin position="1534"/>
        <end position="1621"/>
    </location>
</feature>
<evidence type="ECO:0000256" key="3">
    <source>
        <dbReference type="ARBA" id="ARBA00015014"/>
    </source>
</evidence>
<feature type="region of interest" description="Disordered" evidence="14">
    <location>
        <begin position="819"/>
        <end position="902"/>
    </location>
</feature>
<feature type="region of interest" description="Disordered" evidence="14">
    <location>
        <begin position="503"/>
        <end position="524"/>
    </location>
</feature>
<dbReference type="CDD" id="cd17744">
    <property type="entry name" value="BRCT_MDC1_rpt1"/>
    <property type="match status" value="1"/>
</dbReference>
<evidence type="ECO:0000256" key="13">
    <source>
        <dbReference type="ARBA" id="ARBA00030146"/>
    </source>
</evidence>
<feature type="region of interest" description="Disordered" evidence="14">
    <location>
        <begin position="975"/>
        <end position="1053"/>
    </location>
</feature>
<feature type="region of interest" description="Disordered" evidence="14">
    <location>
        <begin position="744"/>
        <end position="777"/>
    </location>
</feature>
<feature type="compositionally biased region" description="Basic residues" evidence="14">
    <location>
        <begin position="975"/>
        <end position="985"/>
    </location>
</feature>
<comment type="subcellular location">
    <subcellularLocation>
        <location evidence="2">Chromosome</location>
    </subcellularLocation>
    <subcellularLocation>
        <location evidence="1">Nucleus</location>
    </subcellularLocation>
</comment>
<feature type="compositionally biased region" description="Low complexity" evidence="14">
    <location>
        <begin position="1371"/>
        <end position="1386"/>
    </location>
</feature>
<dbReference type="RefSeq" id="XP_017882444.1">
    <property type="nucleotide sequence ID" value="XM_018026955.2"/>
</dbReference>
<dbReference type="Gene3D" id="3.40.50.10190">
    <property type="entry name" value="BRCT domain"/>
    <property type="match status" value="2"/>
</dbReference>
<feature type="compositionally biased region" description="Polar residues" evidence="14">
    <location>
        <begin position="754"/>
        <end position="764"/>
    </location>
</feature>
<dbReference type="SMART" id="SM00240">
    <property type="entry name" value="FHA"/>
    <property type="match status" value="1"/>
</dbReference>
<dbReference type="Pfam" id="PF00498">
    <property type="entry name" value="FHA"/>
    <property type="match status" value="1"/>
</dbReference>
<feature type="compositionally biased region" description="Polar residues" evidence="14">
    <location>
        <begin position="152"/>
        <end position="163"/>
    </location>
</feature>
<feature type="compositionally biased region" description="Polar residues" evidence="14">
    <location>
        <begin position="1195"/>
        <end position="1213"/>
    </location>
</feature>
<keyword evidence="8" id="KW-0832">Ubl conjugation</keyword>
<proteinExistence type="predicted"/>
<name>A0AAJ7J1V5_9HYME</name>
<dbReference type="InterPro" id="IPR008984">
    <property type="entry name" value="SMAD_FHA_dom_sf"/>
</dbReference>
<feature type="domain" description="FHA" evidence="15">
    <location>
        <begin position="49"/>
        <end position="99"/>
    </location>
</feature>
<dbReference type="PANTHER" id="PTHR23196">
    <property type="entry name" value="PAX TRANSCRIPTION ACTIVATION DOMAIN INTERACTING PROTEIN"/>
    <property type="match status" value="1"/>
</dbReference>
<evidence type="ECO:0000256" key="1">
    <source>
        <dbReference type="ARBA" id="ARBA00004123"/>
    </source>
</evidence>
<dbReference type="GO" id="GO:0006974">
    <property type="term" value="P:DNA damage response"/>
    <property type="evidence" value="ECO:0007669"/>
    <property type="project" value="UniProtKB-KW"/>
</dbReference>
<feature type="compositionally biased region" description="Basic and acidic residues" evidence="14">
    <location>
        <begin position="892"/>
        <end position="902"/>
    </location>
</feature>
<feature type="compositionally biased region" description="Low complexity" evidence="14">
    <location>
        <begin position="838"/>
        <end position="848"/>
    </location>
</feature>
<feature type="compositionally biased region" description="Acidic residues" evidence="14">
    <location>
        <begin position="637"/>
        <end position="646"/>
    </location>
</feature>
<feature type="compositionally biased region" description="Low complexity" evidence="14">
    <location>
        <begin position="1003"/>
        <end position="1021"/>
    </location>
</feature>
<evidence type="ECO:0000256" key="9">
    <source>
        <dbReference type="ARBA" id="ARBA00022990"/>
    </source>
</evidence>
<feature type="compositionally biased region" description="Polar residues" evidence="14">
    <location>
        <begin position="1280"/>
        <end position="1295"/>
    </location>
</feature>
<feature type="domain" description="BRCT" evidence="16">
    <location>
        <begin position="1435"/>
        <end position="1513"/>
    </location>
</feature>
<evidence type="ECO:0000256" key="8">
    <source>
        <dbReference type="ARBA" id="ARBA00022843"/>
    </source>
</evidence>
<keyword evidence="11" id="KW-0131">Cell cycle</keyword>
<feature type="region of interest" description="Disordered" evidence="14">
    <location>
        <begin position="540"/>
        <end position="573"/>
    </location>
</feature>
<evidence type="ECO:0000313" key="18">
    <source>
        <dbReference type="RefSeq" id="XP_017882444.1"/>
    </source>
</evidence>
<feature type="compositionally biased region" description="Polar residues" evidence="14">
    <location>
        <begin position="877"/>
        <end position="891"/>
    </location>
</feature>
<feature type="region of interest" description="Disordered" evidence="14">
    <location>
        <begin position="322"/>
        <end position="352"/>
    </location>
</feature>
<keyword evidence="6" id="KW-0677">Repeat</keyword>
<keyword evidence="4" id="KW-0158">Chromosome</keyword>
<keyword evidence="17" id="KW-1185">Reference proteome</keyword>
<feature type="compositionally biased region" description="Polar residues" evidence="14">
    <location>
        <begin position="852"/>
        <end position="869"/>
    </location>
</feature>
<evidence type="ECO:0000256" key="7">
    <source>
        <dbReference type="ARBA" id="ARBA00022763"/>
    </source>
</evidence>
<evidence type="ECO:0000256" key="6">
    <source>
        <dbReference type="ARBA" id="ARBA00022737"/>
    </source>
</evidence>
<dbReference type="CDD" id="cd18432">
    <property type="entry name" value="BRCT_PAXIP1_rpt6_like"/>
    <property type="match status" value="1"/>
</dbReference>
<evidence type="ECO:0000256" key="11">
    <source>
        <dbReference type="ARBA" id="ARBA00023306"/>
    </source>
</evidence>
<keyword evidence="5" id="KW-1017">Isopeptide bond</keyword>
<dbReference type="InterPro" id="IPR051579">
    <property type="entry name" value="DDR_Transcriptional_Reg"/>
</dbReference>
<evidence type="ECO:0000313" key="17">
    <source>
        <dbReference type="Proteomes" id="UP000694925"/>
    </source>
</evidence>
<reference evidence="18" key="1">
    <citation type="submission" date="2025-08" db="UniProtKB">
        <authorList>
            <consortium name="RefSeq"/>
        </authorList>
    </citation>
    <scope>IDENTIFICATION</scope>
    <source>
        <tissue evidence="18">Whole body</tissue>
    </source>
</reference>
<feature type="compositionally biased region" description="Polar residues" evidence="14">
    <location>
        <begin position="336"/>
        <end position="347"/>
    </location>
</feature>
<feature type="compositionally biased region" description="Polar residues" evidence="14">
    <location>
        <begin position="690"/>
        <end position="707"/>
    </location>
</feature>
<dbReference type="PROSITE" id="PS50172">
    <property type="entry name" value="BRCT"/>
    <property type="match status" value="2"/>
</dbReference>
<dbReference type="SMART" id="SM00292">
    <property type="entry name" value="BRCT"/>
    <property type="match status" value="2"/>
</dbReference>
<feature type="compositionally biased region" description="Low complexity" evidence="14">
    <location>
        <begin position="1245"/>
        <end position="1257"/>
    </location>
</feature>
<evidence type="ECO:0000259" key="16">
    <source>
        <dbReference type="PROSITE" id="PS50172"/>
    </source>
</evidence>
<feature type="region of interest" description="Disordered" evidence="14">
    <location>
        <begin position="275"/>
        <end position="294"/>
    </location>
</feature>
<gene>
    <name evidence="18" type="primary">LOC108626343</name>
</gene>
<feature type="compositionally biased region" description="Basic and acidic residues" evidence="14">
    <location>
        <begin position="322"/>
        <end position="335"/>
    </location>
</feature>
<keyword evidence="7" id="KW-0227">DNA damage</keyword>
<dbReference type="Pfam" id="PF16770">
    <property type="entry name" value="RTT107_BRCT_5"/>
    <property type="match status" value="1"/>
</dbReference>
<evidence type="ECO:0000256" key="2">
    <source>
        <dbReference type="ARBA" id="ARBA00004286"/>
    </source>
</evidence>
<dbReference type="Proteomes" id="UP000694925">
    <property type="component" value="Unplaced"/>
</dbReference>
<dbReference type="InterPro" id="IPR036420">
    <property type="entry name" value="BRCT_dom_sf"/>
</dbReference>
<feature type="region of interest" description="Disordered" evidence="14">
    <location>
        <begin position="1346"/>
        <end position="1386"/>
    </location>
</feature>
<dbReference type="GO" id="GO:0005694">
    <property type="term" value="C:chromosome"/>
    <property type="evidence" value="ECO:0007669"/>
    <property type="project" value="UniProtKB-SubCell"/>
</dbReference>
<feature type="region of interest" description="Disordered" evidence="14">
    <location>
        <begin position="419"/>
        <end position="442"/>
    </location>
</feature>
<evidence type="ECO:0000259" key="15">
    <source>
        <dbReference type="PROSITE" id="PS50006"/>
    </source>
</evidence>
<dbReference type="CTD" id="38257"/>
<dbReference type="GO" id="GO:0005634">
    <property type="term" value="C:nucleus"/>
    <property type="evidence" value="ECO:0007669"/>
    <property type="project" value="UniProtKB-SubCell"/>
</dbReference>
<feature type="region of interest" description="Disordered" evidence="14">
    <location>
        <begin position="623"/>
        <end position="707"/>
    </location>
</feature>
<dbReference type="KEGG" id="ccal:108626343"/>
<evidence type="ECO:0000256" key="4">
    <source>
        <dbReference type="ARBA" id="ARBA00022454"/>
    </source>
</evidence>
<sequence>MDIPATQVCEDRDVSTQKIALLSRQNAQKQQVGILHIGSNSYPVKEGINKIGRHPDSDIIINDQTVSKKHAEIEANSHEATWVCDLHSSNSTKLNNSTLRPGRLYELKDGNVLEFGMARAVYKLYRSPDDSVISETPAPNRTKAHMSIPETPDSSMSNSSGMENVSAIPATQNDDEEKHLFRYPSRPLRLSASSNRKSEVQDSSIDDLDTSGSFVTKKKESVSEQNVSIHDMETQNNSYETDNHNVETQKIRVSIINAAAKPLCEQFPDDISDAEKQKERNTNSSITDIHDIETQHEDDKLAKLKIYDMETQRIVNVHDMETPKKVRDRSIRSDTETSGINDESSTSTEKDTIHDRVTQKFEIKRNISCCSEDKNENDEIKENSQILITRFGNELPDLDESRNLIGSQNMLEEYFDESNDGVAEPSTAGTGSHVDANEKSTDDDNIFDAMTQVTEFDRNALKVVTRQVDYSCKASLIAGDSDTEEGGVFQSYLYNKSQDDVIHITSTTNPPKSQESDDSTTDEEGQFAELAMRIKTSASNSFESKCNRSRKTTGDNNSSKDSEDFFDKPTQSFTVTNSTNLCHQEKVDTGNEVFDAPTQTIAEVVCDEVKINESAKTEIDDTQQMKNTSVTAKRNFDEEDVTEMEDNSPTQILSVPEKSSEAANEPRPSSIVEERSVRDIDYEIEPTQRIAPSSNKDPSGPSNRVSLNDTIERNLGAMFEDMNEECVDEQDQISTQVLRDVLQSPKKLADVDSDSPTGSKSTRSNENENIDDDSQTTENYFCGLTSKRKMNVLANSQNFETSERTDDKIDKEGTAIDCKNMNECNTPKSMSKDAELVKSTPKTPTTPKSSRKNTPLSKSVTKEQTTPLSSKRKKQEPSGTVETISAEANVSKNDKNVPKDALDNKVFSSTSITGEDLQQSSNASVDSDEDMLANLPEVKISGTLSNPGSPVSTTSSEYRININLNLEKQISVRIAPKKKRGRKPRVPVSLKSIENAESHNDNELGSSTLTESLSNSTASNLDVNEVSVNKEKRKTRKTPARKSKKKDSLPESKFVAPNEFLKKERQSSCIEVNRSISEPKSKASDFLAQSTTIATSIDSQKEARQVLSIKTNRKPRNSKKKDADVPSLLQVGKEVPAAKVAAGPAKENVLNDTCNMRTRKRNLSTVDTNESNFGKKLKTDTNEDEPNLTRGNRRNAGTSKRQSTTILNYVTRNDSPHLSSASSTPSDLDTDKQVMIKLKRVPVASPSSTTGSISPITRAELIPENDNTNNTKRQTRRATKANNQSSFNTSIIKDSNTTRNTRTRNANGTAKKEVKTTVEEISSEIGEESQEIEMIMSGVLKKPNPVSITESKKDTSINTKPINTRSKRKCGNISTDTDNTGNSSSSSIVYESDNAQFEVSISKPKRAKNSSVANTTLNVSPNRTRRSMSTLSKTKHRISFTGVSSNDYTKVMSKLGASQVEDTTKCTVLVTDKVRRTLKFLCALAQSVPIVSIDWLIDSGKANEYMDIENYILKDSVTEKQYKFSLVESLRKAKNHKLLEGYTIVLTSNVAPPPLPELKTIIITCGGKPLVRPPQSWPEKSIIVTREEDLANAQKFLARAPKFVTIHSIEFILTGILRQELNFSEFKLSS</sequence>
<protein>
    <recommendedName>
        <fullName evidence="3">Mediator of DNA damage checkpoint protein 1</fullName>
    </recommendedName>
    <alternativeName>
        <fullName evidence="13">PAX transactivation activation domain-interacting protein</fullName>
    </alternativeName>
    <alternativeName>
        <fullName evidence="12">PAX-interacting protein 1</fullName>
    </alternativeName>
</protein>
<dbReference type="SUPFAM" id="SSF49879">
    <property type="entry name" value="SMAD/FHA domain"/>
    <property type="match status" value="1"/>
</dbReference>
<evidence type="ECO:0000256" key="5">
    <source>
        <dbReference type="ARBA" id="ARBA00022499"/>
    </source>
</evidence>
<feature type="compositionally biased region" description="Basic and acidic residues" evidence="14">
    <location>
        <begin position="558"/>
        <end position="567"/>
    </location>
</feature>
<keyword evidence="9" id="KW-0007">Acetylation</keyword>
<accession>A0AAJ7J1V5</accession>
<dbReference type="PROSITE" id="PS50006">
    <property type="entry name" value="FHA_DOMAIN"/>
    <property type="match status" value="1"/>
</dbReference>
<evidence type="ECO:0000256" key="14">
    <source>
        <dbReference type="SAM" id="MobiDB-lite"/>
    </source>
</evidence>
<dbReference type="Pfam" id="PF16589">
    <property type="entry name" value="BRCT_2"/>
    <property type="match status" value="1"/>
</dbReference>
<feature type="compositionally biased region" description="Basic and acidic residues" evidence="14">
    <location>
        <begin position="672"/>
        <end position="681"/>
    </location>
</feature>
<keyword evidence="10" id="KW-0539">Nucleus</keyword>
<evidence type="ECO:0000256" key="10">
    <source>
        <dbReference type="ARBA" id="ARBA00023242"/>
    </source>
</evidence>
<dbReference type="InterPro" id="IPR000253">
    <property type="entry name" value="FHA_dom"/>
</dbReference>
<dbReference type="PANTHER" id="PTHR23196:SF1">
    <property type="entry name" value="PAX-INTERACTING PROTEIN 1"/>
    <property type="match status" value="1"/>
</dbReference>
<feature type="compositionally biased region" description="Polar residues" evidence="14">
    <location>
        <begin position="1163"/>
        <end position="1172"/>
    </location>
</feature>
<organism evidence="17 18">
    <name type="scientific">Ceratina calcarata</name>
    <dbReference type="NCBI Taxonomy" id="156304"/>
    <lineage>
        <taxon>Eukaryota</taxon>
        <taxon>Metazoa</taxon>
        <taxon>Ecdysozoa</taxon>
        <taxon>Arthropoda</taxon>
        <taxon>Hexapoda</taxon>
        <taxon>Insecta</taxon>
        <taxon>Pterygota</taxon>
        <taxon>Neoptera</taxon>
        <taxon>Endopterygota</taxon>
        <taxon>Hymenoptera</taxon>
        <taxon>Apocrita</taxon>
        <taxon>Aculeata</taxon>
        <taxon>Apoidea</taxon>
        <taxon>Anthophila</taxon>
        <taxon>Apidae</taxon>
        <taxon>Ceratina</taxon>
        <taxon>Zadontomerus</taxon>
    </lineage>
</organism>
<dbReference type="InterPro" id="IPR001357">
    <property type="entry name" value="BRCT_dom"/>
</dbReference>
<dbReference type="GeneID" id="108626343"/>
<feature type="region of interest" description="Disordered" evidence="14">
    <location>
        <begin position="130"/>
        <end position="211"/>
    </location>
</feature>
<feature type="compositionally biased region" description="Polar residues" evidence="14">
    <location>
        <begin position="504"/>
        <end position="513"/>
    </location>
</feature>
<feature type="compositionally biased region" description="Low complexity" evidence="14">
    <location>
        <begin position="1216"/>
        <end position="1227"/>
    </location>
</feature>